<dbReference type="GO" id="GO:0070286">
    <property type="term" value="P:axonemal dynein complex assembly"/>
    <property type="evidence" value="ECO:0007669"/>
    <property type="project" value="InterPro"/>
</dbReference>
<evidence type="ECO:0000313" key="7">
    <source>
        <dbReference type="EMBL" id="CRG93221.1"/>
    </source>
</evidence>
<dbReference type="Proteomes" id="UP000220797">
    <property type="component" value="Unassembled WGS sequence"/>
</dbReference>
<dbReference type="OrthoDB" id="7760980at2759"/>
<accession>A0A1J1GLW8</accession>
<proteinExistence type="predicted"/>
<sequence length="443" mass="53674">MIKNNNKKKKDNKKLKKKSNAPKIDTSAQKLLNKKKIDQPPTILRWIQLLRNLKLKQLKKNIDEEISNYEINKNINDKLLLFLNDDLEENKILEKIDELKNSKLSLLVEMHEKNMNNLQKKYEEEIYKMFNDFEQDQTILLKNRNSIIHNINLFYHQLEEEQKLRQNNLKKEELDIMDQIYKNYIAERYISNYKFDKFKEEDKINFNDTLIENKKNLNEENENCKEVKMKYEKNKKCLLSKEKEVHDLESKIDNWKIKLENEIKIYEMQIERLKNEKTQLLNHIRAIKLILQKLEHNDKQRLIDITVNSSNCINKLEENISLANKLINFNNLCRKYETERQKVFSSLDSSHEKKEDIISENEKEEYFKNIKNKNEDDAYLLENFFKRQNKTILDVFILKKELKTLKKKNKEYNKILDELENKVNLNKKVKIKKNEFVIKALEK</sequence>
<feature type="coiled-coil region" evidence="5">
    <location>
        <begin position="207"/>
        <end position="290"/>
    </location>
</feature>
<dbReference type="GO" id="GO:0060285">
    <property type="term" value="P:cilium-dependent cell motility"/>
    <property type="evidence" value="ECO:0007669"/>
    <property type="project" value="TreeGrafter"/>
</dbReference>
<feature type="compositionally biased region" description="Basic residues" evidence="6">
    <location>
        <begin position="1"/>
        <end position="20"/>
    </location>
</feature>
<evidence type="ECO:0000256" key="4">
    <source>
        <dbReference type="ARBA" id="ARBA00023273"/>
    </source>
</evidence>
<dbReference type="GeneID" id="39729449"/>
<dbReference type="RefSeq" id="XP_028526043.1">
    <property type="nucleotide sequence ID" value="XM_028671832.1"/>
</dbReference>
<evidence type="ECO:0000256" key="5">
    <source>
        <dbReference type="SAM" id="Coils"/>
    </source>
</evidence>
<keyword evidence="4" id="KW-0966">Cell projection</keyword>
<keyword evidence="5" id="KW-0175">Coiled coil</keyword>
<comment type="subcellular location">
    <subcellularLocation>
        <location evidence="1">Cytoplasm</location>
        <location evidence="1">Cytoskeleton</location>
        <location evidence="1">Flagellum axoneme</location>
    </subcellularLocation>
</comment>
<dbReference type="InterPro" id="IPR039750">
    <property type="entry name" value="DRC1/DRC2"/>
</dbReference>
<evidence type="ECO:0000313" key="8">
    <source>
        <dbReference type="Proteomes" id="UP000220797"/>
    </source>
</evidence>
<keyword evidence="2" id="KW-0282">Flagellum</keyword>
<feature type="coiled-coil region" evidence="5">
    <location>
        <begin position="101"/>
        <end position="128"/>
    </location>
</feature>
<reference evidence="7" key="1">
    <citation type="submission" date="2015-04" db="EMBL/GenBank/DDBJ databases">
        <authorList>
            <consortium name="Pathogen Informatics"/>
        </authorList>
    </citation>
    <scope>NUCLEOTIDE SEQUENCE [LARGE SCALE GENOMIC DNA]</scope>
    <source>
        <strain evidence="7">8A</strain>
    </source>
</reference>
<gene>
    <name evidence="7" type="ORF">PGAL8A_00092500</name>
</gene>
<evidence type="ECO:0000256" key="6">
    <source>
        <dbReference type="SAM" id="MobiDB-lite"/>
    </source>
</evidence>
<evidence type="ECO:0000256" key="3">
    <source>
        <dbReference type="ARBA" id="ARBA00023069"/>
    </source>
</evidence>
<dbReference type="GO" id="GO:0003352">
    <property type="term" value="P:regulation of cilium movement"/>
    <property type="evidence" value="ECO:0007669"/>
    <property type="project" value="TreeGrafter"/>
</dbReference>
<comment type="caution">
    <text evidence="7">The sequence shown here is derived from an EMBL/GenBank/DDBJ whole genome shotgun (WGS) entry which is preliminary data.</text>
</comment>
<evidence type="ECO:0000256" key="2">
    <source>
        <dbReference type="ARBA" id="ARBA00022846"/>
    </source>
</evidence>
<dbReference type="VEuPathDB" id="PlasmoDB:PGAL8A_00092500"/>
<keyword evidence="8" id="KW-1185">Reference proteome</keyword>
<organism evidence="7 8">
    <name type="scientific">Plasmodium gallinaceum</name>
    <dbReference type="NCBI Taxonomy" id="5849"/>
    <lineage>
        <taxon>Eukaryota</taxon>
        <taxon>Sar</taxon>
        <taxon>Alveolata</taxon>
        <taxon>Apicomplexa</taxon>
        <taxon>Aconoidasida</taxon>
        <taxon>Haemosporida</taxon>
        <taxon>Plasmodiidae</taxon>
        <taxon>Plasmodium</taxon>
        <taxon>Plasmodium (Haemamoeba)</taxon>
    </lineage>
</organism>
<evidence type="ECO:0000256" key="1">
    <source>
        <dbReference type="ARBA" id="ARBA00004611"/>
    </source>
</evidence>
<name>A0A1J1GLW8_PLAGA</name>
<dbReference type="GO" id="GO:0005858">
    <property type="term" value="C:axonemal dynein complex"/>
    <property type="evidence" value="ECO:0007669"/>
    <property type="project" value="InterPro"/>
</dbReference>
<feature type="coiled-coil region" evidence="5">
    <location>
        <begin position="398"/>
        <end position="429"/>
    </location>
</feature>
<dbReference type="OMA" id="WEYLDLF"/>
<dbReference type="PANTHER" id="PTHR21625">
    <property type="entry name" value="NYD-SP28 PROTEIN"/>
    <property type="match status" value="1"/>
</dbReference>
<keyword evidence="3" id="KW-0969">Cilium</keyword>
<dbReference type="AlphaFoldDB" id="A0A1J1GLW8"/>
<protein>
    <submittedName>
        <fullName evidence="7">Uncharacterized protein</fullName>
    </submittedName>
</protein>
<dbReference type="EMBL" id="CVMV01000014">
    <property type="protein sequence ID" value="CRG93221.1"/>
    <property type="molecule type" value="Genomic_DNA"/>
</dbReference>
<dbReference type="PANTHER" id="PTHR21625:SF0">
    <property type="entry name" value="DYNEIN REGULATORY COMPLEX SUBUNIT 2"/>
    <property type="match status" value="1"/>
</dbReference>
<feature type="region of interest" description="Disordered" evidence="6">
    <location>
        <begin position="1"/>
        <end position="32"/>
    </location>
</feature>